<feature type="region of interest" description="Disordered" evidence="1">
    <location>
        <begin position="843"/>
        <end position="865"/>
    </location>
</feature>
<evidence type="ECO:0000259" key="2">
    <source>
        <dbReference type="Pfam" id="PF08389"/>
    </source>
</evidence>
<dbReference type="EMBL" id="HBHQ01002699">
    <property type="protein sequence ID" value="CAD9809921.1"/>
    <property type="molecule type" value="Transcribed_RNA"/>
</dbReference>
<dbReference type="Gene3D" id="1.25.10.10">
    <property type="entry name" value="Leucine-rich Repeat Variant"/>
    <property type="match status" value="1"/>
</dbReference>
<dbReference type="PANTHER" id="PTHR11223:SF3">
    <property type="entry name" value="EXPORTIN-5"/>
    <property type="match status" value="1"/>
</dbReference>
<dbReference type="GO" id="GO:0005049">
    <property type="term" value="F:nuclear export signal receptor activity"/>
    <property type="evidence" value="ECO:0007669"/>
    <property type="project" value="InterPro"/>
</dbReference>
<dbReference type="GO" id="GO:0006611">
    <property type="term" value="P:protein export from nucleus"/>
    <property type="evidence" value="ECO:0007669"/>
    <property type="project" value="InterPro"/>
</dbReference>
<evidence type="ECO:0000256" key="1">
    <source>
        <dbReference type="SAM" id="MobiDB-lite"/>
    </source>
</evidence>
<dbReference type="GO" id="GO:0006405">
    <property type="term" value="P:RNA export from nucleus"/>
    <property type="evidence" value="ECO:0007669"/>
    <property type="project" value="TreeGrafter"/>
</dbReference>
<dbReference type="InterPro" id="IPR013598">
    <property type="entry name" value="Exportin-1/Importin-b-like"/>
</dbReference>
<feature type="domain" description="Exportin-1/Importin-beta-like" evidence="2">
    <location>
        <begin position="123"/>
        <end position="246"/>
    </location>
</feature>
<reference evidence="4" key="1">
    <citation type="submission" date="2021-01" db="EMBL/GenBank/DDBJ databases">
        <authorList>
            <person name="Corre E."/>
            <person name="Pelletier E."/>
            <person name="Niang G."/>
            <person name="Scheremetjew M."/>
            <person name="Finn R."/>
            <person name="Kale V."/>
            <person name="Holt S."/>
            <person name="Cochrane G."/>
            <person name="Meng A."/>
            <person name="Brown T."/>
            <person name="Cohen L."/>
        </authorList>
    </citation>
    <scope>NUCLEOTIDE SEQUENCE</scope>
    <source>
        <strain evidence="4">CCMP2084</strain>
    </source>
</reference>
<evidence type="ECO:0008006" key="5">
    <source>
        <dbReference type="Google" id="ProtNLM"/>
    </source>
</evidence>
<dbReference type="GO" id="GO:0005634">
    <property type="term" value="C:nucleus"/>
    <property type="evidence" value="ECO:0007669"/>
    <property type="project" value="TreeGrafter"/>
</dbReference>
<dbReference type="GO" id="GO:0003723">
    <property type="term" value="F:RNA binding"/>
    <property type="evidence" value="ECO:0007669"/>
    <property type="project" value="TreeGrafter"/>
</dbReference>
<dbReference type="InterPro" id="IPR011989">
    <property type="entry name" value="ARM-like"/>
</dbReference>
<dbReference type="GO" id="GO:0042565">
    <property type="term" value="C:RNA nuclear export complex"/>
    <property type="evidence" value="ECO:0007669"/>
    <property type="project" value="TreeGrafter"/>
</dbReference>
<protein>
    <recommendedName>
        <fullName evidence="5">Exportin-T</fullName>
    </recommendedName>
</protein>
<feature type="domain" description="Exportin-5 C-terminal" evidence="3">
    <location>
        <begin position="386"/>
        <end position="1069"/>
    </location>
</feature>
<feature type="region of interest" description="Disordered" evidence="1">
    <location>
        <begin position="1164"/>
        <end position="1193"/>
    </location>
</feature>
<accession>A0A7S2XJ34</accession>
<organism evidence="4">
    <name type="scientific">Attheya septentrionalis</name>
    <dbReference type="NCBI Taxonomy" id="420275"/>
    <lineage>
        <taxon>Eukaryota</taxon>
        <taxon>Sar</taxon>
        <taxon>Stramenopiles</taxon>
        <taxon>Ochrophyta</taxon>
        <taxon>Bacillariophyta</taxon>
        <taxon>Coscinodiscophyceae</taxon>
        <taxon>Chaetocerotophycidae</taxon>
        <taxon>Chaetocerotales</taxon>
        <taxon>Attheyaceae</taxon>
        <taxon>Attheya</taxon>
    </lineage>
</organism>
<dbReference type="SUPFAM" id="SSF48371">
    <property type="entry name" value="ARM repeat"/>
    <property type="match status" value="1"/>
</dbReference>
<dbReference type="InterPro" id="IPR045065">
    <property type="entry name" value="XPO1/5"/>
</dbReference>
<dbReference type="InterPro" id="IPR045478">
    <property type="entry name" value="Exportin-5_C"/>
</dbReference>
<proteinExistence type="predicted"/>
<dbReference type="GO" id="GO:0005737">
    <property type="term" value="C:cytoplasm"/>
    <property type="evidence" value="ECO:0007669"/>
    <property type="project" value="TreeGrafter"/>
</dbReference>
<sequence length="1467" mass="161620">MDENQRQSLLRSISISSGVLANPAAVSSQERAGAYQNLEQFKLYPGRIPACIELLTGEQFCVEAGVDLTVPTKLYALGVLQDFLKTGYARCEAHDRLSLRGAVLTAARQLASTASEQNSNNSRILGNKIASLLSDIVVRDFPQRWTTFVSDLYKPVSQGGIWCEAPSGPAMGMVGVKIGLECLKLITEDCTDSDFNAKISTIRRNDVLIGFNEVSSQFLPLFFQLISEQYAIVSAAKSSLHEMVSYLVSNGRSLPQMSPEERSMYQAQIQRRDAAGQLVADVLVTLEKMCQSMPLDWMLAVERTGCDFVAAMLHLLREDVAGIQELAVACLQQLAMRKLEFVDWMRFIASLPSAISEANQVATQQESERAAAVAVGAGGGSGGLTEQLSFHRGLSKMLSTLLSAHLAFISTDKEIVSGQGQGFQHLSTYLHFLAEMLSHPSGRICGEQLNTWIGMLRDPQIVRTKILSPYMEQLLTSYMHHIRRVRWEDVDNQTHAFTSVMEASFDDEEEYNLFHGELRSKASQLFKYISNTEPKLASTIIHAQIKMLLNSHGNGEPYDHLDPATKQLTPQSEAVLAFEGLNQPLDNILQGLPSWALKEVASRPVKQHLDAQRAQIRASVRSLLSEIANMIVSWNPTYIWLKFRRTTLLDALKYYWAYDPSTLASGVDALLVYLIAEDEVSSGTFGSTLSGDVIGLRKKSGLTLVSVSKTVPHHLVPWLAQLSDRAKTLLSSGNLLPPNQMHLYEFLSCVATAVEDTTARANFISDVLSNALNVLDSAEVKETLSSVEGLIQSFGIAQAGTNPESVRDPTNVKRISARFVSMFSAFNQLLSVGKRCSEASRKRRNQGIPLQNVSPSANFGDSPQNFPDEGPVSISDIAVNDPFVPLWPRILPTLMQAIDVTLRFWHPEYQALLLSNPIQCYAYAISDDEAYLATKQDGKGGVFGEGGTAGSVVSGCDRRDVNLVPKWSGWFNELRTTCFQMLGLLSAQRVLYAPEMSSLFPQLVSVIVDPTHLRAMEHRHFSQYLKQFVELLLLTCPCTLYRSHLAPILGPIFEHMQYRLKMTWSPIISPNTGQSVSTGALTSANRASAVALASSGGESWFEQYYARGGLFVGDLDSVTAESAVEKVRVDLGRTISDMMQVALALKGEWALVLANQAKQEQLAKRPDYTKSTGPITRLSHDGPVNADGTPRGNDAGVEARKRLRIHEMCKFLLLDDERVAGYLTLSIIQCLEYPDAYTCRRVTRICHRILETVAWNQRYTVLLGNHMFTIATKNIVAEPKWMVGIEWDMINVLRDTYGRLCLGQTFLPGGQGPAMQQVRDPNNSNAYEQSKNADKPLLGGGLLVNPSDGPREILANLPGITVDMVKELDASLVAKRSAKDQKDVLRDLLRVAAENAKESEDQLNTGILGRAVAAESLLNQKKSASVQALPEKLVTQSMIIKQQNSHKTDILKADGSTASLGQLFSLS</sequence>
<evidence type="ECO:0000259" key="3">
    <source>
        <dbReference type="Pfam" id="PF19273"/>
    </source>
</evidence>
<dbReference type="InterPro" id="IPR016024">
    <property type="entry name" value="ARM-type_fold"/>
</dbReference>
<gene>
    <name evidence="4" type="ORF">ASEP1449_LOCUS1744</name>
</gene>
<dbReference type="Pfam" id="PF08389">
    <property type="entry name" value="Xpo1"/>
    <property type="match status" value="1"/>
</dbReference>
<dbReference type="Pfam" id="PF19273">
    <property type="entry name" value="Exportin-5"/>
    <property type="match status" value="1"/>
</dbReference>
<dbReference type="PANTHER" id="PTHR11223">
    <property type="entry name" value="EXPORTIN 1/5"/>
    <property type="match status" value="1"/>
</dbReference>
<evidence type="ECO:0000313" key="4">
    <source>
        <dbReference type="EMBL" id="CAD9809921.1"/>
    </source>
</evidence>
<name>A0A7S2XJ34_9STRA</name>
<feature type="compositionally biased region" description="Polar residues" evidence="1">
    <location>
        <begin position="848"/>
        <end position="865"/>
    </location>
</feature>